<dbReference type="Proteomes" id="UP000058660">
    <property type="component" value="Chromosome"/>
</dbReference>
<evidence type="ECO:0000313" key="1">
    <source>
        <dbReference type="EMBL" id="ALJ91046.1"/>
    </source>
</evidence>
<evidence type="ECO:0000313" key="2">
    <source>
        <dbReference type="Proteomes" id="UP000058660"/>
    </source>
</evidence>
<reference evidence="2" key="1">
    <citation type="journal article" date="2015" name="PLoS ONE">
        <title>Complete Genome Sequence of Thermus aquaticus Y51MC23.</title>
        <authorList>
            <person name="Brumm P.J."/>
            <person name="Monsma S."/>
            <person name="Keough B."/>
            <person name="Jasinovica S."/>
            <person name="Ferguson E."/>
            <person name="Schoenfeld T."/>
            <person name="Lodes M."/>
            <person name="Mead D.A."/>
        </authorList>
    </citation>
    <scope>NUCLEOTIDE SEQUENCE [LARGE SCALE GENOMIC DNA]</scope>
    <source>
        <strain evidence="2">BAA-2747 / Y51MC23</strain>
    </source>
</reference>
<name>A0ABM5VNI6_THEA5</name>
<organism evidence="1 2">
    <name type="scientific">Thermus aquaticus (strain ATCC BAA-2747 / Y51MC23)</name>
    <dbReference type="NCBI Taxonomy" id="498848"/>
    <lineage>
        <taxon>Bacteria</taxon>
        <taxon>Thermotogati</taxon>
        <taxon>Deinococcota</taxon>
        <taxon>Deinococci</taxon>
        <taxon>Thermales</taxon>
        <taxon>Thermaceae</taxon>
        <taxon>Thermus</taxon>
    </lineage>
</organism>
<gene>
    <name evidence="1" type="ORF">TO73_1202</name>
</gene>
<protein>
    <submittedName>
        <fullName evidence="1">Uncharacterized protein</fullName>
    </submittedName>
</protein>
<keyword evidence="2" id="KW-1185">Reference proteome</keyword>
<accession>A0ABM5VNI6</accession>
<sequence>MQIPIRRDEATEFYEVDEEGNLISLRPFLALLGDGSWVREGQEFYVNRLGERQKYEIVLVEYEIEHHQKRGLYGQLRRRVAVRRVPDWQEIEEIFRSQAKEENDELPF</sequence>
<dbReference type="EMBL" id="CP010822">
    <property type="protein sequence ID" value="ALJ91046.1"/>
    <property type="molecule type" value="Genomic_DNA"/>
</dbReference>
<proteinExistence type="predicted"/>